<dbReference type="PROSITE" id="PS51848">
    <property type="entry name" value="BMERB"/>
    <property type="match status" value="1"/>
</dbReference>
<dbReference type="PANTHER" id="PTHR23167:SF54">
    <property type="entry name" value="[F-ACTIN]-MONOOXYGENASE MICAL"/>
    <property type="match status" value="1"/>
</dbReference>
<dbReference type="OrthoDB" id="20799at2759"/>
<feature type="compositionally biased region" description="Polar residues" evidence="18">
    <location>
        <begin position="3961"/>
        <end position="3971"/>
    </location>
</feature>
<evidence type="ECO:0000259" key="19">
    <source>
        <dbReference type="PROSITE" id="PS50021"/>
    </source>
</evidence>
<feature type="region of interest" description="Disordered" evidence="18">
    <location>
        <begin position="2825"/>
        <end position="2892"/>
    </location>
</feature>
<feature type="compositionally biased region" description="Basic and acidic residues" evidence="18">
    <location>
        <begin position="1294"/>
        <end position="1308"/>
    </location>
</feature>
<feature type="compositionally biased region" description="Acidic residues" evidence="18">
    <location>
        <begin position="1574"/>
        <end position="1587"/>
    </location>
</feature>
<gene>
    <name evidence="23" type="primary">LOC111595671</name>
</gene>
<feature type="region of interest" description="Disordered" evidence="18">
    <location>
        <begin position="2481"/>
        <end position="2534"/>
    </location>
</feature>
<feature type="compositionally biased region" description="Low complexity" evidence="18">
    <location>
        <begin position="2034"/>
        <end position="2045"/>
    </location>
</feature>
<feature type="compositionally biased region" description="Low complexity" evidence="18">
    <location>
        <begin position="1525"/>
        <end position="1543"/>
    </location>
</feature>
<accession>A0A6J1LHY9</accession>
<feature type="compositionally biased region" description="Low complexity" evidence="18">
    <location>
        <begin position="4062"/>
        <end position="4073"/>
    </location>
</feature>
<dbReference type="GO" id="GO:0005737">
    <property type="term" value="C:cytoplasm"/>
    <property type="evidence" value="ECO:0007669"/>
    <property type="project" value="UniProtKB-SubCell"/>
</dbReference>
<feature type="region of interest" description="Disordered" evidence="18">
    <location>
        <begin position="2149"/>
        <end position="2182"/>
    </location>
</feature>
<feature type="compositionally biased region" description="Low complexity" evidence="18">
    <location>
        <begin position="1218"/>
        <end position="1228"/>
    </location>
</feature>
<keyword evidence="5" id="KW-0963">Cytoplasm</keyword>
<feature type="compositionally biased region" description="Polar residues" evidence="18">
    <location>
        <begin position="4125"/>
        <end position="4140"/>
    </location>
</feature>
<feature type="region of interest" description="Disordered" evidence="18">
    <location>
        <begin position="2619"/>
        <end position="2696"/>
    </location>
</feature>
<dbReference type="SUPFAM" id="SSF51905">
    <property type="entry name" value="FAD/NAD(P)-binding domain"/>
    <property type="match status" value="1"/>
</dbReference>
<feature type="compositionally biased region" description="Low complexity" evidence="18">
    <location>
        <begin position="2865"/>
        <end position="2892"/>
    </location>
</feature>
<feature type="compositionally biased region" description="Polar residues" evidence="18">
    <location>
        <begin position="3067"/>
        <end position="3076"/>
    </location>
</feature>
<dbReference type="Proteomes" id="UP000504633">
    <property type="component" value="Unplaced"/>
</dbReference>
<dbReference type="SMART" id="SM01203">
    <property type="entry name" value="DUF3585"/>
    <property type="match status" value="1"/>
</dbReference>
<comment type="catalytic activity">
    <reaction evidence="15">
        <text>L-methionyl-[F-actin] + NADPH + O2 + H(+) = L-methionyl-(R)-S-oxide-[F-actin] + NADP(+) + H2O</text>
        <dbReference type="Rhea" id="RHEA:51308"/>
        <dbReference type="Rhea" id="RHEA-COMP:12953"/>
        <dbReference type="Rhea" id="RHEA-COMP:12956"/>
        <dbReference type="ChEBI" id="CHEBI:15377"/>
        <dbReference type="ChEBI" id="CHEBI:15378"/>
        <dbReference type="ChEBI" id="CHEBI:15379"/>
        <dbReference type="ChEBI" id="CHEBI:16044"/>
        <dbReference type="ChEBI" id="CHEBI:45764"/>
        <dbReference type="ChEBI" id="CHEBI:57783"/>
        <dbReference type="ChEBI" id="CHEBI:58349"/>
        <dbReference type="EC" id="1.14.13.225"/>
    </reaction>
</comment>
<feature type="region of interest" description="Disordered" evidence="18">
    <location>
        <begin position="4759"/>
        <end position="4787"/>
    </location>
</feature>
<feature type="region of interest" description="Disordered" evidence="18">
    <location>
        <begin position="3829"/>
        <end position="3849"/>
    </location>
</feature>
<reference evidence="23" key="1">
    <citation type="submission" date="2025-08" db="UniProtKB">
        <authorList>
            <consortium name="RefSeq"/>
        </authorList>
    </citation>
    <scope>IDENTIFICATION</scope>
    <source>
        <strain evidence="23">15085-1641.00</strain>
        <tissue evidence="23">Whole body</tissue>
    </source>
</reference>
<feature type="compositionally biased region" description="Basic and acidic residues" evidence="18">
    <location>
        <begin position="1487"/>
        <end position="1511"/>
    </location>
</feature>
<keyword evidence="7 16" id="KW-0479">Metal-binding</keyword>
<dbReference type="FunFam" id="1.10.418.10:FF:000085">
    <property type="entry name" value="protein-methionine sulfoxide oxidase Mical isoform X3"/>
    <property type="match status" value="1"/>
</dbReference>
<feature type="coiled-coil region" evidence="17">
    <location>
        <begin position="4614"/>
        <end position="4652"/>
    </location>
</feature>
<feature type="compositionally biased region" description="Gly residues" evidence="18">
    <location>
        <begin position="4470"/>
        <end position="4479"/>
    </location>
</feature>
<dbReference type="GO" id="GO:0003779">
    <property type="term" value="F:actin binding"/>
    <property type="evidence" value="ECO:0007669"/>
    <property type="project" value="UniProtKB-KW"/>
</dbReference>
<keyword evidence="9 16" id="KW-0862">Zinc</keyword>
<feature type="compositionally biased region" description="Low complexity" evidence="18">
    <location>
        <begin position="741"/>
        <end position="756"/>
    </location>
</feature>
<feature type="compositionally biased region" description="Low complexity" evidence="18">
    <location>
        <begin position="2629"/>
        <end position="2639"/>
    </location>
</feature>
<dbReference type="GO" id="GO:0046872">
    <property type="term" value="F:metal ion binding"/>
    <property type="evidence" value="ECO:0007669"/>
    <property type="project" value="UniProtKB-KW"/>
</dbReference>
<feature type="region of interest" description="Disordered" evidence="18">
    <location>
        <begin position="4248"/>
        <end position="4272"/>
    </location>
</feature>
<feature type="compositionally biased region" description="Low complexity" evidence="18">
    <location>
        <begin position="3972"/>
        <end position="3987"/>
    </location>
</feature>
<feature type="region of interest" description="Disordered" evidence="18">
    <location>
        <begin position="1211"/>
        <end position="1254"/>
    </location>
</feature>
<dbReference type="FunFam" id="3.50.50.60:FF:000004">
    <property type="entry name" value="protein-methionine sulfoxide oxidase MICAL2 isoform X1"/>
    <property type="match status" value="1"/>
</dbReference>
<dbReference type="EC" id="1.14.13.225" evidence="4"/>
<dbReference type="InterPro" id="IPR001715">
    <property type="entry name" value="CH_dom"/>
</dbReference>
<evidence type="ECO:0000256" key="9">
    <source>
        <dbReference type="ARBA" id="ARBA00022833"/>
    </source>
</evidence>
<feature type="compositionally biased region" description="Pro residues" evidence="18">
    <location>
        <begin position="3619"/>
        <end position="3629"/>
    </location>
</feature>
<dbReference type="GeneID" id="111595671"/>
<feature type="compositionally biased region" description="Low complexity" evidence="18">
    <location>
        <begin position="2163"/>
        <end position="2179"/>
    </location>
</feature>
<evidence type="ECO:0000313" key="23">
    <source>
        <dbReference type="RefSeq" id="XP_023165275.2"/>
    </source>
</evidence>
<dbReference type="SMART" id="SM00132">
    <property type="entry name" value="LIM"/>
    <property type="match status" value="1"/>
</dbReference>
<dbReference type="Gene3D" id="3.50.50.60">
    <property type="entry name" value="FAD/NAD(P)-binding domain"/>
    <property type="match status" value="1"/>
</dbReference>
<evidence type="ECO:0000256" key="7">
    <source>
        <dbReference type="ARBA" id="ARBA00022723"/>
    </source>
</evidence>
<dbReference type="Gene3D" id="1.10.418.10">
    <property type="entry name" value="Calponin-like domain"/>
    <property type="match status" value="1"/>
</dbReference>
<feature type="region of interest" description="Disordered" evidence="18">
    <location>
        <begin position="2332"/>
        <end position="2369"/>
    </location>
</feature>
<feature type="compositionally biased region" description="Low complexity" evidence="18">
    <location>
        <begin position="2063"/>
        <end position="2075"/>
    </location>
</feature>
<keyword evidence="11" id="KW-0560">Oxidoreductase</keyword>
<dbReference type="InterPro" id="IPR050540">
    <property type="entry name" value="F-actin_Monoox_Mical"/>
</dbReference>
<feature type="region of interest" description="Disordered" evidence="18">
    <location>
        <begin position="4425"/>
        <end position="4485"/>
    </location>
</feature>
<evidence type="ECO:0000256" key="11">
    <source>
        <dbReference type="ARBA" id="ARBA00023002"/>
    </source>
</evidence>
<feature type="compositionally biased region" description="Low complexity" evidence="18">
    <location>
        <begin position="1924"/>
        <end position="1933"/>
    </location>
</feature>
<feature type="region of interest" description="Disordered" evidence="18">
    <location>
        <begin position="4113"/>
        <end position="4151"/>
    </location>
</feature>
<feature type="compositionally biased region" description="Low complexity" evidence="18">
    <location>
        <begin position="1443"/>
        <end position="1454"/>
    </location>
</feature>
<feature type="compositionally biased region" description="Basic and acidic residues" evidence="18">
    <location>
        <begin position="945"/>
        <end position="963"/>
    </location>
</feature>
<evidence type="ECO:0000256" key="16">
    <source>
        <dbReference type="PROSITE-ProRule" id="PRU00125"/>
    </source>
</evidence>
<evidence type="ECO:0000256" key="4">
    <source>
        <dbReference type="ARBA" id="ARBA00012709"/>
    </source>
</evidence>
<dbReference type="Pfam" id="PF12130">
    <property type="entry name" value="bMERB_dom"/>
    <property type="match status" value="1"/>
</dbReference>
<feature type="compositionally biased region" description="Low complexity" evidence="18">
    <location>
        <begin position="2965"/>
        <end position="2986"/>
    </location>
</feature>
<dbReference type="SUPFAM" id="SSF57716">
    <property type="entry name" value="Glucocorticoid receptor-like (DNA-binding domain)"/>
    <property type="match status" value="1"/>
</dbReference>
<dbReference type="SUPFAM" id="SSF47576">
    <property type="entry name" value="Calponin-homology domain, CH-domain"/>
    <property type="match status" value="1"/>
</dbReference>
<feature type="compositionally biased region" description="Acidic residues" evidence="18">
    <location>
        <begin position="1268"/>
        <end position="1293"/>
    </location>
</feature>
<feature type="compositionally biased region" description="Low complexity" evidence="18">
    <location>
        <begin position="1037"/>
        <end position="1048"/>
    </location>
</feature>
<dbReference type="InterPro" id="IPR036872">
    <property type="entry name" value="CH_dom_sf"/>
</dbReference>
<feature type="region of interest" description="Disordered" evidence="18">
    <location>
        <begin position="1902"/>
        <end position="1947"/>
    </location>
</feature>
<keyword evidence="14" id="KW-0009">Actin-binding</keyword>
<feature type="compositionally biased region" description="Basic residues" evidence="18">
    <location>
        <begin position="2024"/>
        <end position="2033"/>
    </location>
</feature>
<feature type="compositionally biased region" description="Polar residues" evidence="18">
    <location>
        <begin position="2650"/>
        <end position="2660"/>
    </location>
</feature>
<dbReference type="PANTHER" id="PTHR23167">
    <property type="entry name" value="CALPONIN HOMOLOGY DOMAIN-CONTAINING PROTEIN DDB_G0272472-RELATED"/>
    <property type="match status" value="1"/>
</dbReference>
<evidence type="ECO:0000256" key="12">
    <source>
        <dbReference type="ARBA" id="ARBA00023033"/>
    </source>
</evidence>
<evidence type="ECO:0000256" key="1">
    <source>
        <dbReference type="ARBA" id="ARBA00001974"/>
    </source>
</evidence>
<dbReference type="FunFam" id="2.10.110.10:FF:000118">
    <property type="entry name" value="protein-methionine sulfoxide oxidase Mical isoform X4"/>
    <property type="match status" value="1"/>
</dbReference>
<feature type="compositionally biased region" description="Polar residues" evidence="18">
    <location>
        <begin position="2999"/>
        <end position="3010"/>
    </location>
</feature>
<feature type="region of interest" description="Disordered" evidence="18">
    <location>
        <begin position="3378"/>
        <end position="3398"/>
    </location>
</feature>
<keyword evidence="10" id="KW-0521">NADP</keyword>
<feature type="compositionally biased region" description="Acidic residues" evidence="18">
    <location>
        <begin position="2761"/>
        <end position="2770"/>
    </location>
</feature>
<feature type="compositionally biased region" description="Acidic residues" evidence="18">
    <location>
        <begin position="1229"/>
        <end position="1247"/>
    </location>
</feature>
<feature type="compositionally biased region" description="Basic and acidic residues" evidence="18">
    <location>
        <begin position="1550"/>
        <end position="1559"/>
    </location>
</feature>
<feature type="region of interest" description="Disordered" evidence="18">
    <location>
        <begin position="4577"/>
        <end position="4613"/>
    </location>
</feature>
<feature type="compositionally biased region" description="Basic and acidic residues" evidence="18">
    <location>
        <begin position="3451"/>
        <end position="3463"/>
    </location>
</feature>
<feature type="domain" description="BMERB" evidence="21">
    <location>
        <begin position="4615"/>
        <end position="4750"/>
    </location>
</feature>
<feature type="compositionally biased region" description="Basic and acidic residues" evidence="18">
    <location>
        <begin position="1673"/>
        <end position="1686"/>
    </location>
</feature>
<evidence type="ECO:0000256" key="3">
    <source>
        <dbReference type="ARBA" id="ARBA00008223"/>
    </source>
</evidence>
<dbReference type="InterPro" id="IPR001781">
    <property type="entry name" value="Znf_LIM"/>
</dbReference>
<evidence type="ECO:0000259" key="20">
    <source>
        <dbReference type="PROSITE" id="PS50023"/>
    </source>
</evidence>
<dbReference type="InterPro" id="IPR057494">
    <property type="entry name" value="Rossman_Mical"/>
</dbReference>
<feature type="compositionally biased region" description="Basic and acidic residues" evidence="18">
    <location>
        <begin position="1330"/>
        <end position="1339"/>
    </location>
</feature>
<feature type="compositionally biased region" description="Polar residues" evidence="18">
    <location>
        <begin position="1902"/>
        <end position="1917"/>
    </location>
</feature>
<feature type="region of interest" description="Disordered" evidence="18">
    <location>
        <begin position="4165"/>
        <end position="4187"/>
    </location>
</feature>
<evidence type="ECO:0000313" key="22">
    <source>
        <dbReference type="Proteomes" id="UP000504633"/>
    </source>
</evidence>
<evidence type="ECO:0000256" key="10">
    <source>
        <dbReference type="ARBA" id="ARBA00022857"/>
    </source>
</evidence>
<feature type="region of interest" description="Disordered" evidence="18">
    <location>
        <begin position="1266"/>
        <end position="1359"/>
    </location>
</feature>
<evidence type="ECO:0000256" key="18">
    <source>
        <dbReference type="SAM" id="MobiDB-lite"/>
    </source>
</evidence>
<feature type="region of interest" description="Disordered" evidence="18">
    <location>
        <begin position="3614"/>
        <end position="3636"/>
    </location>
</feature>
<feature type="compositionally biased region" description="Polar residues" evidence="18">
    <location>
        <begin position="2481"/>
        <end position="2498"/>
    </location>
</feature>
<dbReference type="Pfam" id="PF00412">
    <property type="entry name" value="LIM"/>
    <property type="match status" value="1"/>
</dbReference>
<dbReference type="PROSITE" id="PS50023">
    <property type="entry name" value="LIM_DOMAIN_2"/>
    <property type="match status" value="1"/>
</dbReference>
<organism evidence="22 23">
    <name type="scientific">Drosophila hydei</name>
    <name type="common">Fruit fly</name>
    <dbReference type="NCBI Taxonomy" id="7224"/>
    <lineage>
        <taxon>Eukaryota</taxon>
        <taxon>Metazoa</taxon>
        <taxon>Ecdysozoa</taxon>
        <taxon>Arthropoda</taxon>
        <taxon>Hexapoda</taxon>
        <taxon>Insecta</taxon>
        <taxon>Pterygota</taxon>
        <taxon>Neoptera</taxon>
        <taxon>Endopterygota</taxon>
        <taxon>Diptera</taxon>
        <taxon>Brachycera</taxon>
        <taxon>Muscomorpha</taxon>
        <taxon>Ephydroidea</taxon>
        <taxon>Drosophilidae</taxon>
        <taxon>Drosophila</taxon>
    </lineage>
</organism>
<evidence type="ECO:0000256" key="6">
    <source>
        <dbReference type="ARBA" id="ARBA00022630"/>
    </source>
</evidence>
<feature type="compositionally biased region" description="Low complexity" evidence="18">
    <location>
        <begin position="4425"/>
        <end position="4437"/>
    </location>
</feature>
<comment type="similarity">
    <text evidence="3">Belongs to the Mical family.</text>
</comment>
<dbReference type="InterPro" id="IPR022735">
    <property type="entry name" value="bMERB_dom"/>
</dbReference>
<comment type="subcellular location">
    <subcellularLocation>
        <location evidence="2">Cytoplasm</location>
    </subcellularLocation>
</comment>
<evidence type="ECO:0000256" key="17">
    <source>
        <dbReference type="SAM" id="Coils"/>
    </source>
</evidence>
<feature type="region of interest" description="Disordered" evidence="18">
    <location>
        <begin position="700"/>
        <end position="812"/>
    </location>
</feature>
<feature type="region of interest" description="Disordered" evidence="18">
    <location>
        <begin position="1443"/>
        <end position="1596"/>
    </location>
</feature>
<feature type="compositionally biased region" description="Basic and acidic residues" evidence="18">
    <location>
        <begin position="777"/>
        <end position="801"/>
    </location>
</feature>
<feature type="region of interest" description="Disordered" evidence="18">
    <location>
        <begin position="1635"/>
        <end position="1728"/>
    </location>
</feature>
<dbReference type="InterPro" id="IPR036188">
    <property type="entry name" value="FAD/NAD-bd_sf"/>
</dbReference>
<evidence type="ECO:0000256" key="13">
    <source>
        <dbReference type="ARBA" id="ARBA00023038"/>
    </source>
</evidence>
<feature type="compositionally biased region" description="Basic and acidic residues" evidence="18">
    <location>
        <begin position="4778"/>
        <end position="4787"/>
    </location>
</feature>
<feature type="domain" description="LIM zinc-binding" evidence="20">
    <location>
        <begin position="1068"/>
        <end position="1132"/>
    </location>
</feature>
<feature type="region of interest" description="Disordered" evidence="18">
    <location>
        <begin position="4382"/>
        <end position="4411"/>
    </location>
</feature>
<dbReference type="Gene3D" id="2.10.110.10">
    <property type="entry name" value="Cysteine Rich Protein"/>
    <property type="match status" value="1"/>
</dbReference>
<keyword evidence="17" id="KW-0175">Coiled coil</keyword>
<evidence type="ECO:0000259" key="21">
    <source>
        <dbReference type="PROSITE" id="PS51848"/>
    </source>
</evidence>
<dbReference type="GO" id="GO:0120501">
    <property type="term" value="F:F-actin monooxygenase activity"/>
    <property type="evidence" value="ECO:0007669"/>
    <property type="project" value="UniProtKB-EC"/>
</dbReference>
<comment type="cofactor">
    <cofactor evidence="1">
        <name>FAD</name>
        <dbReference type="ChEBI" id="CHEBI:57692"/>
    </cofactor>
</comment>
<evidence type="ECO:0000256" key="14">
    <source>
        <dbReference type="ARBA" id="ARBA00023203"/>
    </source>
</evidence>
<keyword evidence="6" id="KW-0285">Flavoprotein</keyword>
<feature type="compositionally biased region" description="Basic and acidic residues" evidence="18">
    <location>
        <begin position="2734"/>
        <end position="2750"/>
    </location>
</feature>
<feature type="region of interest" description="Disordered" evidence="18">
    <location>
        <begin position="3955"/>
        <end position="3996"/>
    </location>
</feature>
<evidence type="ECO:0000256" key="8">
    <source>
        <dbReference type="ARBA" id="ARBA00022827"/>
    </source>
</evidence>
<feature type="region of interest" description="Disordered" evidence="18">
    <location>
        <begin position="1023"/>
        <end position="1049"/>
    </location>
</feature>
<feature type="region of interest" description="Disordered" evidence="18">
    <location>
        <begin position="3049"/>
        <end position="3088"/>
    </location>
</feature>
<feature type="compositionally biased region" description="Basic and acidic residues" evidence="18">
    <location>
        <begin position="2663"/>
        <end position="2682"/>
    </location>
</feature>
<proteinExistence type="inferred from homology"/>
<feature type="compositionally biased region" description="Polar residues" evidence="18">
    <location>
        <begin position="2685"/>
        <end position="2695"/>
    </location>
</feature>
<feature type="compositionally biased region" description="Basic and acidic residues" evidence="18">
    <location>
        <begin position="2509"/>
        <end position="2521"/>
    </location>
</feature>
<feature type="compositionally biased region" description="Polar residues" evidence="18">
    <location>
        <begin position="3695"/>
        <end position="3713"/>
    </location>
</feature>
<dbReference type="Pfam" id="PF25413">
    <property type="entry name" value="Rossman_Mical"/>
    <property type="match status" value="1"/>
</dbReference>
<feature type="compositionally biased region" description="Polar residues" evidence="18">
    <location>
        <begin position="757"/>
        <end position="766"/>
    </location>
</feature>
<dbReference type="CDD" id="cd09439">
    <property type="entry name" value="LIM_Mical"/>
    <property type="match status" value="1"/>
</dbReference>
<feature type="compositionally biased region" description="Basic and acidic residues" evidence="18">
    <location>
        <begin position="1974"/>
        <end position="2007"/>
    </location>
</feature>
<feature type="region of interest" description="Disordered" evidence="18">
    <location>
        <begin position="3432"/>
        <end position="3506"/>
    </location>
</feature>
<feature type="region of interest" description="Disordered" evidence="18">
    <location>
        <begin position="4052"/>
        <end position="4088"/>
    </location>
</feature>
<evidence type="ECO:0000256" key="5">
    <source>
        <dbReference type="ARBA" id="ARBA00022490"/>
    </source>
</evidence>
<feature type="region of interest" description="Disordered" evidence="18">
    <location>
        <begin position="945"/>
        <end position="984"/>
    </location>
</feature>
<protein>
    <recommendedName>
        <fullName evidence="4">F-actin monooxygenase</fullName>
        <ecNumber evidence="4">1.14.13.225</ecNumber>
    </recommendedName>
</protein>
<sequence>MSRQHQRHHQQQLQQQQQQQQQQQLLTAQQQQQQALLMAEHAAAAEAAELFDLLCVATTMRQILALHRAMCEAVGLRSSPLNDFYPKLKAKVRSWKAQALWKKFDARAAHRVYGKGNACSGTRVLVIGAGPCGLRTAIEAQLLGAKVVVLEKRDRITRNNVLHLWPFVITDLRNLGAKKFYGKFCAGSIDHISIRQLQCMLLKVALLLGVEIHEGVSFDHALEPTGDGTGWHAAVSPADHAVSNYEFDVLIGADGKRNMLDFRRKEFRGKLAIAITANFINKKTEAEAKVEEISGVAFIFNQAFFKELYSRTGIDLENIVYYKDETHYFVMTAKKHSLIDKGVIIEDMADPAELLASANVDTQKLHDYAREAAEFSTQYQMPNLEFAVNHYGKPDVAMFDFTSMFAAEMSCRVMVRKGCRLLQCLVGDSLLEPFWPTGSGCARGFLSSMDAAYAIKLWSNPQNSTLGVLAQRESIYRLLNQTTPDTLQRDISAYTVDPATRYPNLNRESVNSWQVKHLIDTDDPSILEQTFMDPHALQLPHVETPGRRKRRSGDVLPQGAILLRWISTQLCAFPFASDLKEPSDVFRNGRVLVALINRYRPDLIDYAATKDMSPLECNELAFAVLERELHIDRIMNAKQSLDLSDVESRIWLTYLDQICDLFRGEIPHIKHPKMDFSDLRQKYRINHTHAPPDFSKLLQTKAKAKSPMHDAVDVPTTVQRRSVLEEERAKRQRRHEQLLNSGGVAAGTAAASSTGSNNLQQQAQSDTPRRSKKRRQADKTANIEERQQRLKEIEDNRQDRMSRRRQQRFHQTQNFYKSLQLLQAGKLLREGDGVAEGVAEDGTPFEDYSIFLYRQQAPVFNDRVKELERKLLFPDRERSDIPSAMPRSAADEQFSDRIKNMEQRMTGRAGYGSDKKPKDLMRAIGKIDSSDWNVREIEKKIELSKKTEIHGPKGREKVPKWSKEQFQARQHKMSKPQRQDSREAEKFKEIDTTLKNLDKQLKEGHNLDVGERGRNKVASIAGQFVKKDETNSDEKNASSNATTNTNNTVIPKSSSKVALAFKKQAASEKCRFCKQTVYLMEKTTVEGLVLHRNCLKCHHCHTNLRLGGYAFDRDDPQGRFYCTQHFRLPPKPMPQRVSKSRRSAAAQSPAQQPAAAAAAAGAVAAAEAVQAMDTTPAGGDQVDLLETSRAAASADAMSDDEANVIDEHEWSGRNFLPESNNDSQSELSSSDESDTESDSELFEEADDSPFGAQTLQLASDWIGKQYCEDSDDSDDFYDSSEGIADDGKDDTEGEEFKKARELRREEVRLQPLPVNLPTDTETEKPQLSVENKENVERASLKSANSFESAKSQPSTPIAAPTRAQLEQLERNAPRKFSSEIEAISEKLYHLNNMVKMNKDLEVLAKENLVKSDILNKLTLKEKWLAENAAIAAGMANPMKAPKAIAATSAAAPPKSKFDEKYEKIVSAPQPATEPKPKPKPVIDFNLDELKPRKPNFEERPKELLKKPESLKKPTQLSPKPERKSSANVSRSSSTKSNASSKSSPRLRKAPLPDDSKMQIEKILGAIKKPQRSEVDEDMDIDDDDDAYVDSQSNTQLSSKLKEIGASSFAGTMDHIKSQLITPTVHTANVDLSKYFPNQKEEKSAAGNTNKNQKTLKDVDLAKYFPSSPAPQRRAVETVAERLKKSQTEAAIPRTPEAQAPQGAQTDSKTDSKTKPVPPKRQASLNAFSLRDHQLDGALDLSKKKTPVKVVAATKAAVKTTNSTTLVKATTTPKGKIKIIKKIVPKGTKAKKAAAAAAAAVEPESQVPPRDEAERILDEILADGETRSPSSEYQKLFNDEKSPSDLSDKIERILEETGLDLELGLPRRNSKKLLKTKSLGEGDFDLEPKRLSGVQNILKRFESMSSVNSQQSDEQSSFKLRRMESSTSNMSSLNRSRESLVSASDSMSDLEKTMDYLRNEWRNEATNFLQKKRDKFYAQKEEQQKELEIKAETSRGRELPVQYRDSKLAKFFGLASRKSPEKRKSPIKKQKSPTKKQSSPSKIQKPAKTNNSLEELAKISNARQAKQAQKTPTKAAPKIKKVEPKKPASPAPPVPDDLEILHLLDKATEAKELELERSKTKSPLVEEVSLPTANEIVNIETETAASRPIVEDIKNLPKTGCDKSLNSSRRGSQSSLVLSRRQSDISLTEKLNLDALEALHNIEMERDVEHVDEVFQSMVEAIDQTPDITVDDDLDADSLCTTISKSPSAQPVTVVKRGSSEEESIEKLFSKFSDEMLVNVEFDSNDELIGISPRSSLIPGSSAERDFVDKLESLERDEAPLRRVEELNRFTSGQNAEFDELPENHFPARPQRRQKSSSSSSEPTLPVAPQRLKKKLAKLDPEDMPPSVQDLLQKLHVNNVQSEQVQMPTMASDEKPKFPTLLPNEDIVDHVDKGKDVVDHVNKELPKTNANGFNKVKPVGDVIPEIIIEQPQHPLTKSLQVQNNNPIKSDSSSHSSLNEPSKLVTPTKARSKENSLDWDMEKLPASPMPRRKQPLIPASKEGSLEWDMEKLPNSPMPLRRRLPVIKPSDVSPSSSIQLLNNLPSVDDDQAMAEARLIQEFELERRQALIKRDESFEAIAAEQRRRDSLQSSSNSSGNSNGKRSLPPPTPPQTSVRRGTTQASSSRRESTRREGTPPMFKKLDLGDDSNSTLDSTADSTRRSSFAFIELQDNKPVIVPMPKKLHLPKLEAPKYVPEARAEDEPVPEVFKDRAWPNPYIGDLQPDSEDEEDAEQELKKQLPEYARSDSPPCAAFQNRQWPDGKTIFEQSKRSDSLEVDDVLGFLDTKRRKNKRFNNKPRSQSPQPFKPLGASARLSSKSFGDLKSGPSVSTSQQSLSALSSQDTDTRSTTTTVATSRPLSNINYADPVDANMRALLDRSKRLHDRKRDFVNERVVERNPYMRDVIRSTDRSDYMPDDQLSSYRPRHYTSSLPAKPTTTTTTSRFPSSTSAYARSPAPRSNYDYLNSGATSSDYLSRRPYTTLGASTTSNYYPTTAATSSTHLSDLFRRRSPASMSSYGRSDYGLPASKESCVQTESESTSPDEVELNSATEISTDSEFDNDEIIRQAPKIFIDDTHLRKPTKVQIKSSMITASASGLHQKQMASREKGGSYLQKYQPQPVQPQFKPLVQVDPTLLIGSQRVPLQNPRPGDYLLNKTASTEGIASKKSLELKKRYLLGEPANGNKIQKSGSTSVLDSRIRSFQSNISECQKLLNPSSDISAAMRSFLDRTKLGDNAQNTQNDLMRSATTNVINDLRVELKIQKTPSSNSTDNEKENVFVNSKNELNKGMEYTDAVNATLMEQHNKKLSPTTPTNNKTVIEIIDLVTPEMAVPFIDLTVLETPKKPSEDSTELVDSPAKISDSNKLNDLNQEVIKPDVSKDVKECIPDILGDIKAKKEASSAGDSEEQQSLLCQSDEEKRDSPEKAADLDQEQYEQDTLQIQVPNIPWTNPKSEMMSTTASSATSCSSSGSSSIEDIQHYILESTTSPDTQTAGSKHNVPRVEVHDSSGALMQVDSLMIVNGKYIGDPEDVKYLDMPAGVIVPSPPAPAVKTSELDDEHEADVEPVTATPEPVECTVIETERQPQPPPPLPEMGPPKLKFDSKNENKIESLKNLPLIVEQHVEHSHVVKPVTLNLSSSMAKTPDTPTTPTQHDSDKTPTGDMNSHGSDSETEPTGTGQVLTETELSDWTADDCISENFVDMEFVINSNKGTMKRRKERRRSGAVKLPSSSEVLHELAKQAPVAHMEGILHAIDFDDIEFMDTGSEGSCAEAYSATNTALLHNRGYMEYIETAPKQSATTENTRTRAAGQTKAQPQPLLTKRDEKLGIDYIEQGAYIMHDDAKTPVNETPRLPISSQMTQSLTDSSTLNDLDEDSLGAMAQSQTQPTITTTEESEALTVVTSPLDTSSPRVLDQFASMLAAGKPDASTPSSSEQQPKTTQSTVTTNSSGSSSTPAPVPAKETDEDMQIQFEYVRALQQRISQISTQRRKSSKGEAPNMQPPTVIEATNVLQAPAVDAPRAAGENGTTASMRPRSSSSASKVPEIPTLNSKLEEISKERTKQKDLIHDLVMDKLQSKKQLNAEKRLHRSRQRSLLTSGYASGASLSPTPKLAAASSSSDANCSSQAHYHVSTASEQLTSRPSQQTNDIFVQPNPLQKSATATYVSPYRTKQPAMRTADLYKSRPFSEHIDAEQLSLLERHKLNKTASFSYGKVDELTTPSAPVRPHRNGNHGQSQRQIEQAVDVGISSTSTENLRSEARARARLKSNTELGLSPEEKMQLLRKRLHYDQNSAIKARQQDAVASDLTARARKMSASKSVNDLAYMVTHGQQQPLRLDNDAVSQAKAADFTSDPNLAASGQEKPLQSKSSSKRHKDPERRKSLIQSLSNFFHKSSTNSTTASASSSPKELGGAVAACHSEHSERPGTSSSGTPTISEAGSGGGGGGGVFSRFRISPKSKEKSKSCFDLRNFGFGDKDMFTNNAILPTSTTTATITTQTKHAQDYLNTTNNSRYRKQANTESFSSSSPQLYIHNPHHLAASIAMDDQIPPPIPPLPLNYQRSDDESNANETREHKKQRAISKASRQAELKRLRIAQEIQREQEELEVQLKELEARGVLIEKALRGEAQNYENLDTTKDNDDKLLKELLEIWRNITALKKRDEELTIRQQELQLEYRHAQLKEELNLRLSCNKLDKSSADVAAEGAILNEMLEIVAKRASLRPNASQMDLTAAGTASSSTDAGITLTGHSHEQEESNI</sequence>
<feature type="region of interest" description="Disordered" evidence="18">
    <location>
        <begin position="2943"/>
        <end position="3012"/>
    </location>
</feature>
<keyword evidence="22" id="KW-1185">Reference proteome</keyword>
<feature type="region of interest" description="Disordered" evidence="18">
    <location>
        <begin position="4015"/>
        <end position="4036"/>
    </location>
</feature>
<feature type="domain" description="Calponin-homology (CH)" evidence="19">
    <location>
        <begin position="556"/>
        <end position="663"/>
    </location>
</feature>
<feature type="compositionally biased region" description="Basic and acidic residues" evidence="18">
    <location>
        <begin position="1025"/>
        <end position="1036"/>
    </location>
</feature>
<feature type="region of interest" description="Disordered" evidence="18">
    <location>
        <begin position="3668"/>
        <end position="3713"/>
    </location>
</feature>
<feature type="compositionally biased region" description="Low complexity" evidence="18">
    <location>
        <begin position="3492"/>
        <end position="3506"/>
    </location>
</feature>
<feature type="region of interest" description="Disordered" evidence="18">
    <location>
        <begin position="1131"/>
        <end position="1152"/>
    </location>
</feature>
<keyword evidence="13 16" id="KW-0440">LIM domain</keyword>
<feature type="compositionally biased region" description="Low complexity" evidence="18">
    <location>
        <begin position="1143"/>
        <end position="1152"/>
    </location>
</feature>
<feature type="region of interest" description="Disordered" evidence="18">
    <location>
        <begin position="1972"/>
        <end position="2098"/>
    </location>
</feature>
<dbReference type="Pfam" id="PF00307">
    <property type="entry name" value="CH"/>
    <property type="match status" value="1"/>
</dbReference>
<evidence type="ECO:0000256" key="15">
    <source>
        <dbReference type="ARBA" id="ARBA00049522"/>
    </source>
</evidence>
<dbReference type="PROSITE" id="PS50021">
    <property type="entry name" value="CH"/>
    <property type="match status" value="1"/>
</dbReference>
<feature type="region of interest" description="Disordered" evidence="18">
    <location>
        <begin position="2734"/>
        <end position="2797"/>
    </location>
</feature>
<feature type="compositionally biased region" description="Polar residues" evidence="18">
    <location>
        <begin position="3471"/>
        <end position="3491"/>
    </location>
</feature>
<evidence type="ECO:0000256" key="2">
    <source>
        <dbReference type="ARBA" id="ARBA00004496"/>
    </source>
</evidence>
<keyword evidence="8" id="KW-0274">FAD</keyword>
<dbReference type="RefSeq" id="XP_023165275.2">
    <property type="nucleotide sequence ID" value="XM_023309507.2"/>
</dbReference>
<dbReference type="CTD" id="41225"/>
<name>A0A6J1LHY9_DROHY</name>
<feature type="compositionally biased region" description="Low complexity" evidence="18">
    <location>
        <begin position="4760"/>
        <end position="4769"/>
    </location>
</feature>
<feature type="compositionally biased region" description="Polar residues" evidence="18">
    <location>
        <begin position="1341"/>
        <end position="1355"/>
    </location>
</feature>
<keyword evidence="12" id="KW-0503">Monooxygenase</keyword>
<feature type="compositionally biased region" description="Low complexity" evidence="18">
    <location>
        <begin position="4456"/>
        <end position="4465"/>
    </location>
</feature>